<dbReference type="GO" id="GO:0000981">
    <property type="term" value="F:DNA-binding transcription factor activity, RNA polymerase II-specific"/>
    <property type="evidence" value="ECO:0007669"/>
    <property type="project" value="TreeGrafter"/>
</dbReference>
<dbReference type="SUPFAM" id="SSF55455">
    <property type="entry name" value="SRF-like"/>
    <property type="match status" value="1"/>
</dbReference>
<evidence type="ECO:0000313" key="8">
    <source>
        <dbReference type="EMBL" id="GAU46171.1"/>
    </source>
</evidence>
<dbReference type="PANTHER" id="PTHR11945">
    <property type="entry name" value="MADS BOX PROTEIN"/>
    <property type="match status" value="1"/>
</dbReference>
<feature type="transmembrane region" description="Helical" evidence="6">
    <location>
        <begin position="39"/>
        <end position="57"/>
    </location>
</feature>
<dbReference type="CDD" id="cd00265">
    <property type="entry name" value="MADS_MEF2_like"/>
    <property type="match status" value="1"/>
</dbReference>
<dbReference type="Pfam" id="PF00319">
    <property type="entry name" value="SRF-TF"/>
    <property type="match status" value="1"/>
</dbReference>
<dbReference type="SMART" id="SM00432">
    <property type="entry name" value="MADS"/>
    <property type="match status" value="1"/>
</dbReference>
<dbReference type="InterPro" id="IPR033896">
    <property type="entry name" value="MEF2-like_N"/>
</dbReference>
<evidence type="ECO:0000256" key="6">
    <source>
        <dbReference type="SAM" id="Phobius"/>
    </source>
</evidence>
<evidence type="ECO:0000256" key="5">
    <source>
        <dbReference type="ARBA" id="ARBA00023242"/>
    </source>
</evidence>
<evidence type="ECO:0000256" key="2">
    <source>
        <dbReference type="ARBA" id="ARBA00023015"/>
    </source>
</evidence>
<protein>
    <recommendedName>
        <fullName evidence="7">MADS-box domain-containing protein</fullName>
    </recommendedName>
</protein>
<dbReference type="EMBL" id="DF974183">
    <property type="protein sequence ID" value="GAU46171.1"/>
    <property type="molecule type" value="Genomic_DNA"/>
</dbReference>
<name>A0A2Z6NQ74_TRISU</name>
<gene>
    <name evidence="8" type="ORF">TSUD_187800</name>
</gene>
<evidence type="ECO:0000256" key="4">
    <source>
        <dbReference type="ARBA" id="ARBA00023163"/>
    </source>
</evidence>
<sequence>MSTGKKTQGRQKIEIKRISNESNMQVTFSKRRSGLFKKASEIFTLCGAYVALIIFSPTEKVFSFGNPDLNTVIDRYLSRVPPQNNNIRQYIEAFRSTNMRELNAQLSLIKDALDHEKRCGDDLSHVCKMTEDPSWWACPVDGLNEAQLEFLKKALEDLNQNVAQPTDRLEVPGAPTQAQQAQMSPTEFNQNPMLQSHLSDFNNIGGGGCGPSRSF</sequence>
<evidence type="ECO:0000313" key="9">
    <source>
        <dbReference type="Proteomes" id="UP000242715"/>
    </source>
</evidence>
<evidence type="ECO:0000259" key="7">
    <source>
        <dbReference type="PROSITE" id="PS50066"/>
    </source>
</evidence>
<dbReference type="InterPro" id="IPR002100">
    <property type="entry name" value="TF_MADSbox"/>
</dbReference>
<dbReference type="PROSITE" id="PS50066">
    <property type="entry name" value="MADS_BOX_2"/>
    <property type="match status" value="1"/>
</dbReference>
<keyword evidence="3" id="KW-0238">DNA-binding</keyword>
<comment type="subcellular location">
    <subcellularLocation>
        <location evidence="1">Nucleus</location>
    </subcellularLocation>
</comment>
<keyword evidence="2" id="KW-0805">Transcription regulation</keyword>
<accession>A0A2Z6NQ74</accession>
<dbReference type="PRINTS" id="PR00404">
    <property type="entry name" value="MADSDOMAIN"/>
</dbReference>
<dbReference type="OrthoDB" id="1613165at2759"/>
<evidence type="ECO:0000256" key="1">
    <source>
        <dbReference type="ARBA" id="ARBA00004123"/>
    </source>
</evidence>
<proteinExistence type="predicted"/>
<keyword evidence="5" id="KW-0539">Nucleus</keyword>
<keyword evidence="4" id="KW-0804">Transcription</keyword>
<keyword evidence="6" id="KW-0812">Transmembrane</keyword>
<organism evidence="8 9">
    <name type="scientific">Trifolium subterraneum</name>
    <name type="common">Subterranean clover</name>
    <dbReference type="NCBI Taxonomy" id="3900"/>
    <lineage>
        <taxon>Eukaryota</taxon>
        <taxon>Viridiplantae</taxon>
        <taxon>Streptophyta</taxon>
        <taxon>Embryophyta</taxon>
        <taxon>Tracheophyta</taxon>
        <taxon>Spermatophyta</taxon>
        <taxon>Magnoliopsida</taxon>
        <taxon>eudicotyledons</taxon>
        <taxon>Gunneridae</taxon>
        <taxon>Pentapetalae</taxon>
        <taxon>rosids</taxon>
        <taxon>fabids</taxon>
        <taxon>Fabales</taxon>
        <taxon>Fabaceae</taxon>
        <taxon>Papilionoideae</taxon>
        <taxon>50 kb inversion clade</taxon>
        <taxon>NPAAA clade</taxon>
        <taxon>Hologalegina</taxon>
        <taxon>IRL clade</taxon>
        <taxon>Trifolieae</taxon>
        <taxon>Trifolium</taxon>
    </lineage>
</organism>
<dbReference type="InterPro" id="IPR036879">
    <property type="entry name" value="TF_MADSbox_sf"/>
</dbReference>
<keyword evidence="6" id="KW-0472">Membrane</keyword>
<evidence type="ECO:0000256" key="3">
    <source>
        <dbReference type="ARBA" id="ARBA00023125"/>
    </source>
</evidence>
<dbReference type="GO" id="GO:0046983">
    <property type="term" value="F:protein dimerization activity"/>
    <property type="evidence" value="ECO:0007669"/>
    <property type="project" value="InterPro"/>
</dbReference>
<feature type="domain" description="MADS-box" evidence="7">
    <location>
        <begin position="8"/>
        <end position="68"/>
    </location>
</feature>
<dbReference type="Proteomes" id="UP000242715">
    <property type="component" value="Unassembled WGS sequence"/>
</dbReference>
<dbReference type="GO" id="GO:0005634">
    <property type="term" value="C:nucleus"/>
    <property type="evidence" value="ECO:0007669"/>
    <property type="project" value="UniProtKB-SubCell"/>
</dbReference>
<dbReference type="Gene3D" id="3.40.1810.10">
    <property type="entry name" value="Transcription factor, MADS-box"/>
    <property type="match status" value="1"/>
</dbReference>
<dbReference type="AlphaFoldDB" id="A0A2Z6NQ74"/>
<keyword evidence="9" id="KW-1185">Reference proteome</keyword>
<dbReference type="FunFam" id="3.40.1810.10:FF:000006">
    <property type="entry name" value="Agamous-like MADS-box protein AGL62"/>
    <property type="match status" value="1"/>
</dbReference>
<reference evidence="9" key="1">
    <citation type="journal article" date="2017" name="Front. Plant Sci.">
        <title>Climate Clever Clovers: New Paradigm to Reduce the Environmental Footprint of Ruminants by Breeding Low Methanogenic Forages Utilizing Haplotype Variation.</title>
        <authorList>
            <person name="Kaur P."/>
            <person name="Appels R."/>
            <person name="Bayer P.E."/>
            <person name="Keeble-Gagnere G."/>
            <person name="Wang J."/>
            <person name="Hirakawa H."/>
            <person name="Shirasawa K."/>
            <person name="Vercoe P."/>
            <person name="Stefanova K."/>
            <person name="Durmic Z."/>
            <person name="Nichols P."/>
            <person name="Revell C."/>
            <person name="Isobe S.N."/>
            <person name="Edwards D."/>
            <person name="Erskine W."/>
        </authorList>
    </citation>
    <scope>NUCLEOTIDE SEQUENCE [LARGE SCALE GENOMIC DNA]</scope>
    <source>
        <strain evidence="9">cv. Daliak</strain>
    </source>
</reference>
<dbReference type="GO" id="GO:0000978">
    <property type="term" value="F:RNA polymerase II cis-regulatory region sequence-specific DNA binding"/>
    <property type="evidence" value="ECO:0007669"/>
    <property type="project" value="TreeGrafter"/>
</dbReference>
<dbReference type="GO" id="GO:0045944">
    <property type="term" value="P:positive regulation of transcription by RNA polymerase II"/>
    <property type="evidence" value="ECO:0007669"/>
    <property type="project" value="InterPro"/>
</dbReference>
<dbReference type="PANTHER" id="PTHR11945:SF818">
    <property type="entry name" value="AGAMOUS-LIKE MADS-BOX PROTEIN AGL62"/>
    <property type="match status" value="1"/>
</dbReference>
<keyword evidence="6" id="KW-1133">Transmembrane helix</keyword>